<dbReference type="EMBL" id="JAANOW010000004">
    <property type="protein sequence ID" value="NIH98390.1"/>
    <property type="molecule type" value="Genomic_DNA"/>
</dbReference>
<keyword evidence="11 17" id="KW-0472">Membrane</keyword>
<keyword evidence="20" id="KW-1185">Reference proteome</keyword>
<protein>
    <recommendedName>
        <fullName evidence="17 18">Multifunctional fusion protein</fullName>
    </recommendedName>
    <domain>
        <recommendedName>
            <fullName evidence="17">ATP synthase subunit b</fullName>
        </recommendedName>
        <alternativeName>
            <fullName evidence="17">ATP synthase F(0) sector subunit b</fullName>
        </alternativeName>
        <alternativeName>
            <fullName evidence="17">ATPase subunit I</fullName>
        </alternativeName>
        <alternativeName>
            <fullName evidence="17">F-type ATPase subunit b</fullName>
            <shortName evidence="17">F-ATPase subunit b</shortName>
        </alternativeName>
    </domain>
    <domain>
        <recommendedName>
            <fullName evidence="18">ATP synthase subunit delta</fullName>
        </recommendedName>
        <alternativeName>
            <fullName evidence="18">ATP synthase F(1) sector subunit delta</fullName>
        </alternativeName>
        <alternativeName>
            <fullName evidence="18">F-type ATPase subunit delta</fullName>
            <shortName evidence="18">F-ATPase subunit delta</shortName>
        </alternativeName>
    </domain>
</protein>
<evidence type="ECO:0000256" key="5">
    <source>
        <dbReference type="ARBA" id="ARBA00022475"/>
    </source>
</evidence>
<evidence type="ECO:0000256" key="7">
    <source>
        <dbReference type="ARBA" id="ARBA00022692"/>
    </source>
</evidence>
<dbReference type="SUPFAM" id="SSF81573">
    <property type="entry name" value="F1F0 ATP synthase subunit B, membrane domain"/>
    <property type="match status" value="1"/>
</dbReference>
<evidence type="ECO:0000256" key="3">
    <source>
        <dbReference type="ARBA" id="ARBA00010811"/>
    </source>
</evidence>
<comment type="function">
    <text evidence="14">This fusion protein includes a component of the F(0) channel (subunit b) and of the F(1) subunit (subunit delta). Two copies of subunit b and one of delta together form the peripheral 'stator' stalk which links F(1) to F(0).</text>
</comment>
<organism evidence="19 20">
    <name type="scientific">Mycolicibacterium fluoranthenivorans</name>
    <dbReference type="NCBI Taxonomy" id="258505"/>
    <lineage>
        <taxon>Bacteria</taxon>
        <taxon>Bacillati</taxon>
        <taxon>Actinomycetota</taxon>
        <taxon>Actinomycetes</taxon>
        <taxon>Mycobacteriales</taxon>
        <taxon>Mycobacteriaceae</taxon>
        <taxon>Mycolicibacterium</taxon>
    </lineage>
</organism>
<evidence type="ECO:0000256" key="6">
    <source>
        <dbReference type="ARBA" id="ARBA00022547"/>
    </source>
</evidence>
<evidence type="ECO:0000256" key="15">
    <source>
        <dbReference type="ARBA" id="ARBA00025198"/>
    </source>
</evidence>
<gene>
    <name evidence="18" type="primary">atpH</name>
    <name evidence="17" type="synonym">atpF</name>
    <name evidence="19" type="ORF">FHU31_005409</name>
</gene>
<evidence type="ECO:0000256" key="2">
    <source>
        <dbReference type="ARBA" id="ARBA00010377"/>
    </source>
</evidence>
<comment type="function">
    <text evidence="17">Component of the F(0) channel, it forms part of the peripheral stalk, linking F(1) to F(0).</text>
</comment>
<sequence>MSIFIGQLIGFAVIAYILWRYVVPPVKTLMAKQQDAVRTALAESAEAAQRLADADAMHAKALADAAAESSKVTEEARQDSVRITASLTEQAGVDAERIKAQGAQQVQLARQQLVRQLRQGLGDEAVEKAGDLVRGHVADPAAQAATVDRFLADLAAMAPSTVVIDTAATAGLRAASRAAVATLTGEFDTVATGLDADGLTALAGDLAEVARLLITQGALNKHFAEPSDSADAKIALVDRLLNGKIGAPALDLVRTAAAQRWSAEADLVDGIEYTARLALLRRAQVDGEVDDVEDQLFRFGRVLDAEPRLSALLSDYTTPADGRVALLDKVLGTANGTARALLAQTVVLLRGERADQAVIDLAELAVARRGELVAHVTAAADLTAAQHARLGEVLTGIYGHPVAIQLHVDPNLLGGLTIAVGDEVIDGSIASRLAAAQSGLPD</sequence>
<keyword evidence="12" id="KW-0511">Multifunctional enzyme</keyword>
<dbReference type="GO" id="GO:0045259">
    <property type="term" value="C:proton-transporting ATP synthase complex"/>
    <property type="evidence" value="ECO:0007669"/>
    <property type="project" value="UniProtKB-KW"/>
</dbReference>
<dbReference type="HAMAP" id="MF_01398">
    <property type="entry name" value="ATP_synth_b_bprime"/>
    <property type="match status" value="1"/>
</dbReference>
<keyword evidence="8 17" id="KW-0375">Hydrogen ion transport</keyword>
<keyword evidence="18" id="KW-0139">CF(1)</keyword>
<proteinExistence type="inferred from homology"/>
<dbReference type="NCBIfam" id="NF009961">
    <property type="entry name" value="PRK13428.1"/>
    <property type="match status" value="1"/>
</dbReference>
<evidence type="ECO:0000256" key="13">
    <source>
        <dbReference type="ARBA" id="ARBA00023310"/>
    </source>
</evidence>
<keyword evidence="5 17" id="KW-1003">Cell membrane</keyword>
<evidence type="ECO:0000256" key="1">
    <source>
        <dbReference type="ARBA" id="ARBA00004162"/>
    </source>
</evidence>
<keyword evidence="6 17" id="KW-0138">CF(0)</keyword>
<dbReference type="AlphaFoldDB" id="A0A7X5U4Q2"/>
<comment type="similarity">
    <text evidence="17">Belongs to the ATPase B chain family.</text>
</comment>
<dbReference type="GO" id="GO:0046933">
    <property type="term" value="F:proton-transporting ATP synthase activity, rotational mechanism"/>
    <property type="evidence" value="ECO:0007669"/>
    <property type="project" value="UniProtKB-UniRule"/>
</dbReference>
<dbReference type="PANTHER" id="PTHR11910">
    <property type="entry name" value="ATP SYNTHASE DELTA CHAIN"/>
    <property type="match status" value="1"/>
</dbReference>
<dbReference type="Proteomes" id="UP000547444">
    <property type="component" value="Unassembled WGS sequence"/>
</dbReference>
<accession>A0A7X5U4Q2</accession>
<comment type="function">
    <text evidence="15 17">F(1)F(0) ATP synthase produces ATP from ADP in the presence of a proton or sodium gradient. F-type ATPases consist of two structural domains, F(1) containing the extramembraneous catalytic core and F(0) containing the membrane proton channel, linked together by a central stalk and a peripheral stalk. During catalysis, ATP synthesis in the catalytic domain of F(1) is coupled via a rotary mechanism of the central stalk subunits to proton translocation.</text>
</comment>
<evidence type="ECO:0000313" key="20">
    <source>
        <dbReference type="Proteomes" id="UP000547444"/>
    </source>
</evidence>
<dbReference type="HAMAP" id="MF_01416">
    <property type="entry name" value="ATP_synth_delta_bact"/>
    <property type="match status" value="1"/>
</dbReference>
<evidence type="ECO:0000256" key="14">
    <source>
        <dbReference type="ARBA" id="ARBA00024925"/>
    </source>
</evidence>
<evidence type="ECO:0000256" key="12">
    <source>
        <dbReference type="ARBA" id="ARBA00023268"/>
    </source>
</evidence>
<evidence type="ECO:0000256" key="17">
    <source>
        <dbReference type="HAMAP-Rule" id="MF_01398"/>
    </source>
</evidence>
<comment type="subcellular location">
    <subcellularLocation>
        <location evidence="18">Cell membrane</location>
        <topology evidence="18">Peripheral membrane protein</topology>
    </subcellularLocation>
    <subcellularLocation>
        <location evidence="1 17">Cell membrane</location>
        <topology evidence="1 17">Single-pass membrane protein</topology>
    </subcellularLocation>
</comment>
<dbReference type="RefSeq" id="WP_167163721.1">
    <property type="nucleotide sequence ID" value="NZ_JAANOW010000004.1"/>
</dbReference>
<dbReference type="InterPro" id="IPR000711">
    <property type="entry name" value="ATPase_OSCP/dsu"/>
</dbReference>
<evidence type="ECO:0000256" key="16">
    <source>
        <dbReference type="ARBA" id="ARBA00025830"/>
    </source>
</evidence>
<comment type="function">
    <text evidence="18">This protein is part of the stalk that links CF(0) to CF(1). It either transmits conformational changes from CF(0) to CF(1) or is implicated in proton conduction.</text>
</comment>
<evidence type="ECO:0000256" key="8">
    <source>
        <dbReference type="ARBA" id="ARBA00022781"/>
    </source>
</evidence>
<evidence type="ECO:0000313" key="19">
    <source>
        <dbReference type="EMBL" id="NIH98390.1"/>
    </source>
</evidence>
<dbReference type="InterPro" id="IPR002146">
    <property type="entry name" value="ATP_synth_b/b'su_bac/chlpt"/>
</dbReference>
<dbReference type="Pfam" id="PF00430">
    <property type="entry name" value="ATP-synt_B"/>
    <property type="match status" value="1"/>
</dbReference>
<keyword evidence="10 17" id="KW-0406">Ion transport</keyword>
<comment type="similarity">
    <text evidence="18">Belongs to the ATPase delta chain family.</text>
</comment>
<evidence type="ECO:0000256" key="4">
    <source>
        <dbReference type="ARBA" id="ARBA00022448"/>
    </source>
</evidence>
<dbReference type="Pfam" id="PF00213">
    <property type="entry name" value="OSCP"/>
    <property type="match status" value="1"/>
</dbReference>
<comment type="similarity">
    <text evidence="2">In the C-terminal section; belongs to the ATPase delta chain family.</text>
</comment>
<comment type="subunit">
    <text evidence="16 17">F-type ATPases have 2 components, F(1) - the catalytic core - and F(0) - the membrane proton channel. F(1) has five subunits: alpha(3), beta(3), gamma(1), delta(1), epsilon(1). F(0) has three main subunits: a(1), b(2) and c(10-14). The alpha and beta chains form an alternating ring which encloses part of the gamma chain. F(1) is attached to F(0) by a central stalk formed by the gamma and epsilon chains, while a peripheral stalk is formed by the delta and b chains.</text>
</comment>
<evidence type="ECO:0000256" key="11">
    <source>
        <dbReference type="ARBA" id="ARBA00023136"/>
    </source>
</evidence>
<keyword evidence="4 17" id="KW-0813">Transport</keyword>
<name>A0A7X5U4Q2_9MYCO</name>
<evidence type="ECO:0000256" key="9">
    <source>
        <dbReference type="ARBA" id="ARBA00022989"/>
    </source>
</evidence>
<reference evidence="19 20" key="1">
    <citation type="submission" date="2020-03" db="EMBL/GenBank/DDBJ databases">
        <title>Sequencing the genomes of 1000 actinobacteria strains.</title>
        <authorList>
            <person name="Klenk H.-P."/>
        </authorList>
    </citation>
    <scope>NUCLEOTIDE SEQUENCE [LARGE SCALE GENOMIC DNA]</scope>
    <source>
        <strain evidence="19 20">DSM 44556</strain>
    </source>
</reference>
<keyword evidence="13 17" id="KW-0066">ATP synthesis</keyword>
<dbReference type="CDD" id="cd06503">
    <property type="entry name" value="ATP-synt_Fo_b"/>
    <property type="match status" value="1"/>
</dbReference>
<evidence type="ECO:0000256" key="10">
    <source>
        <dbReference type="ARBA" id="ARBA00023065"/>
    </source>
</evidence>
<dbReference type="NCBIfam" id="NF009967">
    <property type="entry name" value="PRK13430.1"/>
    <property type="match status" value="1"/>
</dbReference>
<comment type="similarity">
    <text evidence="3">In the N-terminal section; belongs to the ATPase B chain family.</text>
</comment>
<keyword evidence="9 17" id="KW-1133">Transmembrane helix</keyword>
<dbReference type="GO" id="GO:0005886">
    <property type="term" value="C:plasma membrane"/>
    <property type="evidence" value="ECO:0007669"/>
    <property type="project" value="UniProtKB-SubCell"/>
</dbReference>
<dbReference type="InterPro" id="IPR028987">
    <property type="entry name" value="ATP_synth_B-like_membr_sf"/>
</dbReference>
<evidence type="ECO:0000256" key="18">
    <source>
        <dbReference type="HAMAP-Rule" id="MF_01416"/>
    </source>
</evidence>
<keyword evidence="7 17" id="KW-0812">Transmembrane</keyword>
<comment type="caution">
    <text evidence="19">The sequence shown here is derived from an EMBL/GenBank/DDBJ whole genome shotgun (WGS) entry which is preliminary data.</text>
</comment>